<keyword evidence="2" id="KW-1185">Reference proteome</keyword>
<comment type="caution">
    <text evidence="1">The sequence shown here is derived from an EMBL/GenBank/DDBJ whole genome shotgun (WGS) entry which is preliminary data.</text>
</comment>
<dbReference type="PANTHER" id="PTHR43434:SF1">
    <property type="entry name" value="PHOSPHOGLYCOLATE PHOSPHATASE"/>
    <property type="match status" value="1"/>
</dbReference>
<dbReference type="InterPro" id="IPR023198">
    <property type="entry name" value="PGP-like_dom2"/>
</dbReference>
<dbReference type="EMBL" id="JBHTLM010000003">
    <property type="protein sequence ID" value="MFD1175704.1"/>
    <property type="molecule type" value="Genomic_DNA"/>
</dbReference>
<gene>
    <name evidence="1" type="ORF">ACFQ3W_05220</name>
</gene>
<dbReference type="EC" id="3.1.3.-" evidence="1"/>
<dbReference type="SFLD" id="SFLDS00003">
    <property type="entry name" value="Haloacid_Dehalogenase"/>
    <property type="match status" value="1"/>
</dbReference>
<keyword evidence="1" id="KW-0378">Hydrolase</keyword>
<dbReference type="SFLD" id="SFLDG01129">
    <property type="entry name" value="C1.5:_HAD__Beta-PGM__Phosphata"/>
    <property type="match status" value="1"/>
</dbReference>
<dbReference type="Pfam" id="PF00702">
    <property type="entry name" value="Hydrolase"/>
    <property type="match status" value="1"/>
</dbReference>
<evidence type="ECO:0000313" key="2">
    <source>
        <dbReference type="Proteomes" id="UP001597262"/>
    </source>
</evidence>
<dbReference type="InterPro" id="IPR036412">
    <property type="entry name" value="HAD-like_sf"/>
</dbReference>
<dbReference type="SUPFAM" id="SSF56784">
    <property type="entry name" value="HAD-like"/>
    <property type="match status" value="1"/>
</dbReference>
<dbReference type="Gene3D" id="1.10.150.240">
    <property type="entry name" value="Putative phosphatase, domain 2"/>
    <property type="match status" value="1"/>
</dbReference>
<organism evidence="1 2">
    <name type="scientific">Paenibacillus puldeungensis</name>
    <dbReference type="NCBI Taxonomy" id="696536"/>
    <lineage>
        <taxon>Bacteria</taxon>
        <taxon>Bacillati</taxon>
        <taxon>Bacillota</taxon>
        <taxon>Bacilli</taxon>
        <taxon>Bacillales</taxon>
        <taxon>Paenibacillaceae</taxon>
        <taxon>Paenibacillus</taxon>
    </lineage>
</organism>
<dbReference type="PANTHER" id="PTHR43434">
    <property type="entry name" value="PHOSPHOGLYCOLATE PHOSPHATASE"/>
    <property type="match status" value="1"/>
</dbReference>
<proteinExistence type="predicted"/>
<reference evidence="2" key="1">
    <citation type="journal article" date="2019" name="Int. J. Syst. Evol. Microbiol.">
        <title>The Global Catalogue of Microorganisms (GCM) 10K type strain sequencing project: providing services to taxonomists for standard genome sequencing and annotation.</title>
        <authorList>
            <consortium name="The Broad Institute Genomics Platform"/>
            <consortium name="The Broad Institute Genome Sequencing Center for Infectious Disease"/>
            <person name="Wu L."/>
            <person name="Ma J."/>
        </authorList>
    </citation>
    <scope>NUCLEOTIDE SEQUENCE [LARGE SCALE GENOMIC DNA]</scope>
    <source>
        <strain evidence="2">CCUG 59189</strain>
    </source>
</reference>
<evidence type="ECO:0000313" key="1">
    <source>
        <dbReference type="EMBL" id="MFD1175704.1"/>
    </source>
</evidence>
<name>A0ABW3RTG4_9BACL</name>
<dbReference type="Gene3D" id="3.40.50.1000">
    <property type="entry name" value="HAD superfamily/HAD-like"/>
    <property type="match status" value="1"/>
</dbReference>
<dbReference type="Proteomes" id="UP001597262">
    <property type="component" value="Unassembled WGS sequence"/>
</dbReference>
<dbReference type="InterPro" id="IPR023214">
    <property type="entry name" value="HAD_sf"/>
</dbReference>
<protein>
    <submittedName>
        <fullName evidence="1">HAD family hydrolase</fullName>
        <ecNumber evidence="1">3.1.3.-</ecNumber>
    </submittedName>
</protein>
<dbReference type="GO" id="GO:0016787">
    <property type="term" value="F:hydrolase activity"/>
    <property type="evidence" value="ECO:0007669"/>
    <property type="project" value="UniProtKB-KW"/>
</dbReference>
<dbReference type="RefSeq" id="WP_379317346.1">
    <property type="nucleotide sequence ID" value="NZ_JBHTLM010000003.1"/>
</dbReference>
<dbReference type="InterPro" id="IPR050155">
    <property type="entry name" value="HAD-like_hydrolase_sf"/>
</dbReference>
<sequence>MSTKLRQQIIFDLDDTLVHCNKYFDLILAQFADQLVDWFGADRISISEIREKQIEIDVAGVHQIGFTSTHFPQSLIDTYLYFSRTLDRKPINQEEELLMKLGLSVYELPIEPYPGMVETLNLLQSQGHELCLYTGGETVIQQRKIEQMKLANYFHDRIYIRQHKNTEALEEILQSRWFDRSRTWMIGNSLRTDIMPAISAGIHSIYIKRPNEWSYNLVDMKHGKETLTHTVSSLEEVPRVIYDKAALVNRQMGSL</sequence>
<accession>A0ABW3RTG4</accession>